<dbReference type="EMBL" id="JANBUN010001733">
    <property type="protein sequence ID" value="KAJ2796934.1"/>
    <property type="molecule type" value="Genomic_DNA"/>
</dbReference>
<name>A0ACC1KX38_9FUNG</name>
<comment type="caution">
    <text evidence="1">The sequence shown here is derived from an EMBL/GenBank/DDBJ whole genome shotgun (WGS) entry which is preliminary data.</text>
</comment>
<reference evidence="1" key="1">
    <citation type="submission" date="2022-07" db="EMBL/GenBank/DDBJ databases">
        <title>Phylogenomic reconstructions and comparative analyses of Kickxellomycotina fungi.</title>
        <authorList>
            <person name="Reynolds N.K."/>
            <person name="Stajich J.E."/>
            <person name="Barry K."/>
            <person name="Grigoriev I.V."/>
            <person name="Crous P."/>
            <person name="Smith M.E."/>
        </authorList>
    </citation>
    <scope>NUCLEOTIDE SEQUENCE</scope>
    <source>
        <strain evidence="1">BCRC 34780</strain>
    </source>
</reference>
<protein>
    <submittedName>
        <fullName evidence="1">Uncharacterized protein</fullName>
    </submittedName>
</protein>
<gene>
    <name evidence="1" type="ORF">H4R21_004521</name>
</gene>
<dbReference type="Proteomes" id="UP001140087">
    <property type="component" value="Unassembled WGS sequence"/>
</dbReference>
<evidence type="ECO:0000313" key="2">
    <source>
        <dbReference type="Proteomes" id="UP001140087"/>
    </source>
</evidence>
<proteinExistence type="predicted"/>
<accession>A0ACC1KX38</accession>
<keyword evidence="2" id="KW-1185">Reference proteome</keyword>
<evidence type="ECO:0000313" key="1">
    <source>
        <dbReference type="EMBL" id="KAJ2796934.1"/>
    </source>
</evidence>
<sequence length="384" mass="41774">CNSKAVRPFQFSTTLYNAFRRKPRGAFVCQFEGMDEPTAVAYGMDGTVQLWDPQTRQPIQALDSADLGVDFTEHLVQVTPSLLAAVTGARSTRKSPKNDGRLMFFGQRPPPGRLDAARLGSPQLWPAAPQDEPLSVVEGMMGGRADRGPGRGMMVTANARDRKVLIWSLQTSGSRVTEANVVHRMSTDHGSRVTALCYDPRHARVLSGSESGRFYVNDAETGKSASACSEDRVPGCVIGQIIMCPTSPHLAMLSCAQTDKQLRIMDLRQRQSVSWPALTLGVSTEGTQSRYQRPAWHPDGGLVFYPLRPGASDTPGDGPVAIWDTRYARCAAEAPQTYQVHKSGVWSASLVSQRGTGKCTMITVGGDHCIGFTDLRVEPMAGYR</sequence>
<organism evidence="1 2">
    <name type="scientific">Coemansia helicoidea</name>
    <dbReference type="NCBI Taxonomy" id="1286919"/>
    <lineage>
        <taxon>Eukaryota</taxon>
        <taxon>Fungi</taxon>
        <taxon>Fungi incertae sedis</taxon>
        <taxon>Zoopagomycota</taxon>
        <taxon>Kickxellomycotina</taxon>
        <taxon>Kickxellomycetes</taxon>
        <taxon>Kickxellales</taxon>
        <taxon>Kickxellaceae</taxon>
        <taxon>Coemansia</taxon>
    </lineage>
</organism>
<feature type="non-terminal residue" evidence="1">
    <location>
        <position position="1"/>
    </location>
</feature>